<dbReference type="EMBL" id="QPJK01000009">
    <property type="protein sequence ID" value="RCW67592.1"/>
    <property type="molecule type" value="Genomic_DNA"/>
</dbReference>
<reference evidence="1 2" key="1">
    <citation type="submission" date="2018-07" db="EMBL/GenBank/DDBJ databases">
        <title>Genomic Encyclopedia of Type Strains, Phase IV (KMG-IV): sequencing the most valuable type-strain genomes for metagenomic binning, comparative biology and taxonomic classification.</title>
        <authorList>
            <person name="Goeker M."/>
        </authorList>
    </citation>
    <scope>NUCLEOTIDE SEQUENCE [LARGE SCALE GENOMIC DNA]</scope>
    <source>
        <strain evidence="1 2">DSM 21634</strain>
    </source>
</reference>
<dbReference type="AlphaFoldDB" id="A0A368XHW1"/>
<dbReference type="OrthoDB" id="8909126at2"/>
<organism evidence="1 2">
    <name type="scientific">Pseudorhodoferax soli</name>
    <dbReference type="NCBI Taxonomy" id="545864"/>
    <lineage>
        <taxon>Bacteria</taxon>
        <taxon>Pseudomonadati</taxon>
        <taxon>Pseudomonadota</taxon>
        <taxon>Betaproteobacteria</taxon>
        <taxon>Burkholderiales</taxon>
        <taxon>Comamonadaceae</taxon>
    </lineage>
</organism>
<gene>
    <name evidence="1" type="ORF">DES41_109315</name>
</gene>
<keyword evidence="2" id="KW-1185">Reference proteome</keyword>
<protein>
    <recommendedName>
        <fullName evidence="3">Flagella synthesis protein FlgN</fullName>
    </recommendedName>
</protein>
<evidence type="ECO:0000313" key="1">
    <source>
        <dbReference type="EMBL" id="RCW67592.1"/>
    </source>
</evidence>
<dbReference type="Proteomes" id="UP000252884">
    <property type="component" value="Unassembled WGS sequence"/>
</dbReference>
<proteinExistence type="predicted"/>
<evidence type="ECO:0008006" key="3">
    <source>
        <dbReference type="Google" id="ProtNLM"/>
    </source>
</evidence>
<name>A0A368XHW1_9BURK</name>
<comment type="caution">
    <text evidence="1">The sequence shown here is derived from an EMBL/GenBank/DDBJ whole genome shotgun (WGS) entry which is preliminary data.</text>
</comment>
<sequence>MVADAFLHQLAEAEAQLDSLTHLLLLGDAPAYEAGALAFRQALVQLAHAAADQPRPVSDAVATRLAQLARALVQQRDQLARRAVVVARSLAVVLPQAQPTYQAPGRRASFSGAAPQIYSAPAR</sequence>
<accession>A0A368XHW1</accession>
<evidence type="ECO:0000313" key="2">
    <source>
        <dbReference type="Proteomes" id="UP000252884"/>
    </source>
</evidence>
<dbReference type="RefSeq" id="WP_114471084.1">
    <property type="nucleotide sequence ID" value="NZ_QPJK01000009.1"/>
</dbReference>